<dbReference type="SUPFAM" id="SSF52540">
    <property type="entry name" value="P-loop containing nucleoside triphosphate hydrolases"/>
    <property type="match status" value="1"/>
</dbReference>
<dbReference type="Pfam" id="PF00005">
    <property type="entry name" value="ABC_tran"/>
    <property type="match status" value="1"/>
</dbReference>
<protein>
    <submittedName>
        <fullName evidence="6">Unannotated protein</fullName>
    </submittedName>
</protein>
<dbReference type="InterPro" id="IPR017871">
    <property type="entry name" value="ABC_transporter-like_CS"/>
</dbReference>
<dbReference type="InterPro" id="IPR027417">
    <property type="entry name" value="P-loop_NTPase"/>
</dbReference>
<dbReference type="InterPro" id="IPR015854">
    <property type="entry name" value="ABC_transpr_LolD-like"/>
</dbReference>
<reference evidence="6" key="1">
    <citation type="submission" date="2020-05" db="EMBL/GenBank/DDBJ databases">
        <authorList>
            <person name="Chiriac C."/>
            <person name="Salcher M."/>
            <person name="Ghai R."/>
            <person name="Kavagutti S V."/>
        </authorList>
    </citation>
    <scope>NUCLEOTIDE SEQUENCE</scope>
</reference>
<dbReference type="PROSITE" id="PS50893">
    <property type="entry name" value="ABC_TRANSPORTER_2"/>
    <property type="match status" value="1"/>
</dbReference>
<dbReference type="InterPro" id="IPR017911">
    <property type="entry name" value="MacB-like_ATP-bd"/>
</dbReference>
<keyword evidence="2" id="KW-0547">Nucleotide-binding</keyword>
<gene>
    <name evidence="7" type="ORF">UFOPK2969_01526</name>
    <name evidence="5" type="ORF">UFOPK3331_00219</name>
    <name evidence="8" type="ORF">UFOPK3785_01263</name>
    <name evidence="6" type="ORF">UFOPK4201_01454</name>
</gene>
<dbReference type="InterPro" id="IPR003593">
    <property type="entry name" value="AAA+_ATPase"/>
</dbReference>
<evidence type="ECO:0000313" key="5">
    <source>
        <dbReference type="EMBL" id="CAB4331435.1"/>
    </source>
</evidence>
<dbReference type="GO" id="GO:0022857">
    <property type="term" value="F:transmembrane transporter activity"/>
    <property type="evidence" value="ECO:0007669"/>
    <property type="project" value="UniProtKB-ARBA"/>
</dbReference>
<proteinExistence type="predicted"/>
<dbReference type="CDD" id="cd03255">
    <property type="entry name" value="ABC_MJ0796_LolCDE_FtsE"/>
    <property type="match status" value="1"/>
</dbReference>
<organism evidence="6">
    <name type="scientific">freshwater metagenome</name>
    <dbReference type="NCBI Taxonomy" id="449393"/>
    <lineage>
        <taxon>unclassified sequences</taxon>
        <taxon>metagenomes</taxon>
        <taxon>ecological metagenomes</taxon>
    </lineage>
</organism>
<evidence type="ECO:0000313" key="7">
    <source>
        <dbReference type="EMBL" id="CAB4802085.1"/>
    </source>
</evidence>
<dbReference type="GO" id="GO:0005524">
    <property type="term" value="F:ATP binding"/>
    <property type="evidence" value="ECO:0007669"/>
    <property type="project" value="UniProtKB-KW"/>
</dbReference>
<evidence type="ECO:0000256" key="2">
    <source>
        <dbReference type="ARBA" id="ARBA00022741"/>
    </source>
</evidence>
<dbReference type="PANTHER" id="PTHR24220:SF86">
    <property type="entry name" value="ABC TRANSPORTER ABCH.1"/>
    <property type="match status" value="1"/>
</dbReference>
<dbReference type="GO" id="GO:0005886">
    <property type="term" value="C:plasma membrane"/>
    <property type="evidence" value="ECO:0007669"/>
    <property type="project" value="TreeGrafter"/>
</dbReference>
<evidence type="ECO:0000313" key="6">
    <source>
        <dbReference type="EMBL" id="CAB4372393.1"/>
    </source>
</evidence>
<evidence type="ECO:0000256" key="3">
    <source>
        <dbReference type="ARBA" id="ARBA00022840"/>
    </source>
</evidence>
<accession>A0A6J6AR89</accession>
<dbReference type="EMBL" id="CAESAL010000004">
    <property type="protein sequence ID" value="CAB4331435.1"/>
    <property type="molecule type" value="Genomic_DNA"/>
</dbReference>
<evidence type="ECO:0000313" key="8">
    <source>
        <dbReference type="EMBL" id="CAB4957703.1"/>
    </source>
</evidence>
<dbReference type="InterPro" id="IPR003439">
    <property type="entry name" value="ABC_transporter-like_ATP-bd"/>
</dbReference>
<name>A0A6J6AR89_9ZZZZ</name>
<dbReference type="GO" id="GO:0016887">
    <property type="term" value="F:ATP hydrolysis activity"/>
    <property type="evidence" value="ECO:0007669"/>
    <property type="project" value="InterPro"/>
</dbReference>
<sequence length="224" mass="24010">MSLYELDSVFKTYHQGPNNIAALRDVSLSIEAGERVSIQGSTGGGKSTLLQLLGVLDSPTSGTIKFDGRDITSMSENDQATLRAQRIGFIFQNYNLIPTLTAAENVECGLVPLEMTKDERHHAVAAVLASVGLSDRSGHLPGQLSGGQQQRVAIARALVKKPSVILADEPTGNLDEETRDEIADLIEQVSAEHGVTIITVTHDSALAKRSTRHLSIRKGIVSES</sequence>
<dbReference type="PANTHER" id="PTHR24220">
    <property type="entry name" value="IMPORT ATP-BINDING PROTEIN"/>
    <property type="match status" value="1"/>
</dbReference>
<evidence type="ECO:0000256" key="1">
    <source>
        <dbReference type="ARBA" id="ARBA00022448"/>
    </source>
</evidence>
<dbReference type="GO" id="GO:0098796">
    <property type="term" value="C:membrane protein complex"/>
    <property type="evidence" value="ECO:0007669"/>
    <property type="project" value="UniProtKB-ARBA"/>
</dbReference>
<feature type="domain" description="ABC transporter" evidence="4">
    <location>
        <begin position="4"/>
        <end position="224"/>
    </location>
</feature>
<dbReference type="Gene3D" id="3.40.50.300">
    <property type="entry name" value="P-loop containing nucleotide triphosphate hydrolases"/>
    <property type="match status" value="1"/>
</dbReference>
<keyword evidence="3" id="KW-0067">ATP-binding</keyword>
<dbReference type="AlphaFoldDB" id="A0A6J6AR89"/>
<dbReference type="PROSITE" id="PS00211">
    <property type="entry name" value="ABC_TRANSPORTER_1"/>
    <property type="match status" value="1"/>
</dbReference>
<evidence type="ECO:0000259" key="4">
    <source>
        <dbReference type="PROSITE" id="PS50893"/>
    </source>
</evidence>
<dbReference type="EMBL" id="CAFBNJ010000068">
    <property type="protein sequence ID" value="CAB4957703.1"/>
    <property type="molecule type" value="Genomic_DNA"/>
</dbReference>
<dbReference type="EMBL" id="CAEUNJ010000069">
    <property type="protein sequence ID" value="CAB4372393.1"/>
    <property type="molecule type" value="Genomic_DNA"/>
</dbReference>
<dbReference type="EMBL" id="CAFAAD010000145">
    <property type="protein sequence ID" value="CAB4802085.1"/>
    <property type="molecule type" value="Genomic_DNA"/>
</dbReference>
<keyword evidence="1" id="KW-0813">Transport</keyword>
<dbReference type="SMART" id="SM00382">
    <property type="entry name" value="AAA"/>
    <property type="match status" value="1"/>
</dbReference>
<dbReference type="FunFam" id="3.40.50.300:FF:000032">
    <property type="entry name" value="Export ABC transporter ATP-binding protein"/>
    <property type="match status" value="1"/>
</dbReference>